<evidence type="ECO:0000313" key="2">
    <source>
        <dbReference type="EMBL" id="SCU78858.1"/>
    </source>
</evidence>
<gene>
    <name evidence="2" type="ORF">LANO_0A04258G</name>
</gene>
<feature type="region of interest" description="Disordered" evidence="1">
    <location>
        <begin position="417"/>
        <end position="505"/>
    </location>
</feature>
<feature type="compositionally biased region" description="Basic and acidic residues" evidence="1">
    <location>
        <begin position="361"/>
        <end position="381"/>
    </location>
</feature>
<dbReference type="EMBL" id="LT598449">
    <property type="protein sequence ID" value="SCU78858.1"/>
    <property type="molecule type" value="Genomic_DNA"/>
</dbReference>
<accession>A0A1G4IQJ7</accession>
<keyword evidence="3" id="KW-1185">Reference proteome</keyword>
<proteinExistence type="predicted"/>
<evidence type="ECO:0000313" key="3">
    <source>
        <dbReference type="Proteomes" id="UP000189911"/>
    </source>
</evidence>
<feature type="compositionally biased region" description="Basic and acidic residues" evidence="1">
    <location>
        <begin position="132"/>
        <end position="149"/>
    </location>
</feature>
<dbReference type="OrthoDB" id="4067583at2759"/>
<feature type="region of interest" description="Disordered" evidence="1">
    <location>
        <begin position="125"/>
        <end position="192"/>
    </location>
</feature>
<dbReference type="AlphaFoldDB" id="A0A1G4IQJ7"/>
<feature type="compositionally biased region" description="Acidic residues" evidence="1">
    <location>
        <begin position="449"/>
        <end position="462"/>
    </location>
</feature>
<name>A0A1G4IQJ7_9SACH</name>
<protein>
    <submittedName>
        <fullName evidence="2">LANO_0A04258g1_1</fullName>
    </submittedName>
</protein>
<evidence type="ECO:0000256" key="1">
    <source>
        <dbReference type="SAM" id="MobiDB-lite"/>
    </source>
</evidence>
<feature type="compositionally biased region" description="Polar residues" evidence="1">
    <location>
        <begin position="181"/>
        <end position="192"/>
    </location>
</feature>
<feature type="region of interest" description="Disordered" evidence="1">
    <location>
        <begin position="355"/>
        <end position="401"/>
    </location>
</feature>
<feature type="region of interest" description="Disordered" evidence="1">
    <location>
        <begin position="27"/>
        <end position="75"/>
    </location>
</feature>
<dbReference type="Proteomes" id="UP000189911">
    <property type="component" value="Chromosome A"/>
</dbReference>
<sequence length="582" mass="64012">MTMNTNTKRLSAMIDSFHDERSDELLYQHNSTPGTPLKKSTNSVYGSSPESLSRPPAVHDHGDSGKLNATQNFKFGSPGNRESLISDYSASIHEGVPVYIKSTTANVRKEAPVIYSATNFPLSEETVGEGLQSDRSRKDAAGLENHGPRDSMANLRIEDPNANLRSSLRLSEPKRSHNKKNSSIGSGNLASESGHSHNISALSASMESSAARFYTRGAAAESNATVQPVVVDKEGAEVQEARKSKTNYNVSPERSLTAKSILSSVHDGSDVQSLVSSIVPSLRTNMPDRVQSKLPDRSSTSEYNPSIPPRSSNRPKSHLFIKDGLEDIQNQLQQQMLLGDSQSVSRASTNKSSSYFSAADRASHYSDEEDNFGKPDDDSYLHRPLPSVPAEGELHHSPESISRNDTILIPPAAQIMSEKPPRLPSFPTSIIKNNQTSSSDLNYKTGNDGENDVDDDYEDILDDTFQTPQSPPKTEKKLKKSNHSAPRQRMPQEGRSGKNKTKTKREMRSFDIDTISQMLNVTKGTLIGSEFADLGMKTEEKRALERLVDSLSRLTADMVLDPERFEEGMKRLDKASRALEGF</sequence>
<feature type="region of interest" description="Disordered" evidence="1">
    <location>
        <begin position="282"/>
        <end position="317"/>
    </location>
</feature>
<organism evidence="2 3">
    <name type="scientific">Lachancea nothofagi CBS 11611</name>
    <dbReference type="NCBI Taxonomy" id="1266666"/>
    <lineage>
        <taxon>Eukaryota</taxon>
        <taxon>Fungi</taxon>
        <taxon>Dikarya</taxon>
        <taxon>Ascomycota</taxon>
        <taxon>Saccharomycotina</taxon>
        <taxon>Saccharomycetes</taxon>
        <taxon>Saccharomycetales</taxon>
        <taxon>Saccharomycetaceae</taxon>
        <taxon>Lachancea</taxon>
    </lineage>
</organism>
<feature type="compositionally biased region" description="Polar residues" evidence="1">
    <location>
        <begin position="426"/>
        <end position="445"/>
    </location>
</feature>
<reference evidence="3" key="1">
    <citation type="submission" date="2016-03" db="EMBL/GenBank/DDBJ databases">
        <authorList>
            <person name="Devillers Hugo."/>
        </authorList>
    </citation>
    <scope>NUCLEOTIDE SEQUENCE [LARGE SCALE GENOMIC DNA]</scope>
</reference>
<feature type="compositionally biased region" description="Polar residues" evidence="1">
    <location>
        <begin position="28"/>
        <end position="51"/>
    </location>
</feature>